<protein>
    <submittedName>
        <fullName evidence="1">Uncharacterized protein</fullName>
    </submittedName>
</protein>
<evidence type="ECO:0000313" key="1">
    <source>
        <dbReference type="EMBL" id="CAD8200273.1"/>
    </source>
</evidence>
<name>A0A8S1XGX8_PAROT</name>
<sequence length="117" mass="13812">MSSQDEDQLVTSLGYLRLLFYQIAKIKGVKLKYEFKFKGSKSYIQSQNDYIQLNFLYSTLYLFSQRPSNLKILKQSYGLLIQNSYIIMEGLRVQKQWRTQSIPAIIGKIRQMLWVDA</sequence>
<dbReference type="Proteomes" id="UP000683925">
    <property type="component" value="Unassembled WGS sequence"/>
</dbReference>
<comment type="caution">
    <text evidence="1">The sequence shown here is derived from an EMBL/GenBank/DDBJ whole genome shotgun (WGS) entry which is preliminary data.</text>
</comment>
<reference evidence="1" key="1">
    <citation type="submission" date="2021-01" db="EMBL/GenBank/DDBJ databases">
        <authorList>
            <consortium name="Genoscope - CEA"/>
            <person name="William W."/>
        </authorList>
    </citation>
    <scope>NUCLEOTIDE SEQUENCE</scope>
</reference>
<keyword evidence="2" id="KW-1185">Reference proteome</keyword>
<accession>A0A8S1XGX8</accession>
<evidence type="ECO:0000313" key="2">
    <source>
        <dbReference type="Proteomes" id="UP000683925"/>
    </source>
</evidence>
<organism evidence="1 2">
    <name type="scientific">Paramecium octaurelia</name>
    <dbReference type="NCBI Taxonomy" id="43137"/>
    <lineage>
        <taxon>Eukaryota</taxon>
        <taxon>Sar</taxon>
        <taxon>Alveolata</taxon>
        <taxon>Ciliophora</taxon>
        <taxon>Intramacronucleata</taxon>
        <taxon>Oligohymenophorea</taxon>
        <taxon>Peniculida</taxon>
        <taxon>Parameciidae</taxon>
        <taxon>Paramecium</taxon>
    </lineage>
</organism>
<dbReference type="OrthoDB" id="10419959at2759"/>
<dbReference type="EMBL" id="CAJJDP010000121">
    <property type="protein sequence ID" value="CAD8200273.1"/>
    <property type="molecule type" value="Genomic_DNA"/>
</dbReference>
<gene>
    <name evidence="1" type="ORF">POCTA_138.1.T1210147</name>
</gene>
<dbReference type="AlphaFoldDB" id="A0A8S1XGX8"/>
<proteinExistence type="predicted"/>